<keyword evidence="3" id="KW-1185">Reference proteome</keyword>
<comment type="caution">
    <text evidence="2">The sequence shown here is derived from an EMBL/GenBank/DDBJ whole genome shotgun (WGS) entry which is preliminary data.</text>
</comment>
<accession>A0A836IRE4</accession>
<sequence length="624" mass="67217">MSLSENVSNSHADEEVFAADDFSGGGAISSNRRRRAPMTVTPPAMLQFSQPLGATCDKSDALAVNARASVVDNPPTLSASLPPSLWRNADVTGAQKVSGERSRFGHQEENVMDCPSVRLIEEHLIGSREMRFCLCCGEVRCAEIRTAAEVLRSSLLERGVGKALYTGRKGDEVMAAAQAAVDPQYKDWTAPWIGGCCSTDDISDGNWNAGAEFGPSISKSLCTDDESWRSLPSRAPLLDQRHQEQQQTPLQATSRTKTRSGTLALAAHLAQLLWRAGAFVLAAIRGFHPLSPVLPKMYLRSYRVFEHDPEEGTVACSHHSSSTPAIDSVQARARWISCPHCRCRKSCRPSCPLRELGETSQPRSGHVLGHLKSASDPTTNRRSSSTCTEGGAPEDSNGASSGSSGQPSWIFAAPDEEDAYTTAEDDDGLVIQRPRAEVESDEDAGTGAPENGRVCVQRSNDVDTSAQILTRVPLSSTVKRIIIARKDKWNTISLSEALWRLVLPTFSAPFLTTTPVPSTDIALAARTTAAGDASLLGGDKSFEYVADSSTPSLRPGAVESTRSRVVTGAPSFTCFRGDVEEAIRQLDGAQLEVAKLRLQQVLAALNAEQVKREGQMKDSYKCSV</sequence>
<feature type="compositionally biased region" description="Polar residues" evidence="1">
    <location>
        <begin position="397"/>
        <end position="407"/>
    </location>
</feature>
<dbReference type="AlphaFoldDB" id="A0A836IRE4"/>
<protein>
    <submittedName>
        <fullName evidence="2">Uncharacterized protein</fullName>
    </submittedName>
</protein>
<feature type="region of interest" description="Disordered" evidence="1">
    <location>
        <begin position="238"/>
        <end position="257"/>
    </location>
</feature>
<feature type="region of interest" description="Disordered" evidence="1">
    <location>
        <begin position="356"/>
        <end position="410"/>
    </location>
</feature>
<evidence type="ECO:0000256" key="1">
    <source>
        <dbReference type="SAM" id="MobiDB-lite"/>
    </source>
</evidence>
<evidence type="ECO:0000313" key="3">
    <source>
        <dbReference type="Proteomes" id="UP000674318"/>
    </source>
</evidence>
<evidence type="ECO:0000313" key="2">
    <source>
        <dbReference type="EMBL" id="KAG5507078.1"/>
    </source>
</evidence>
<dbReference type="RefSeq" id="XP_067757804.1">
    <property type="nucleotide sequence ID" value="XM_067901778.1"/>
</dbReference>
<dbReference type="EMBL" id="JAFJZO010000019">
    <property type="protein sequence ID" value="KAG5507078.1"/>
    <property type="molecule type" value="Genomic_DNA"/>
</dbReference>
<reference evidence="2 3" key="1">
    <citation type="submission" date="2021-02" db="EMBL/GenBank/DDBJ databases">
        <title>Porcisia hertigi Genome sequencing and assembly.</title>
        <authorList>
            <person name="Almutairi H."/>
            <person name="Gatherer D."/>
        </authorList>
    </citation>
    <scope>NUCLEOTIDE SEQUENCE [LARGE SCALE GENOMIC DNA]</scope>
    <source>
        <strain evidence="2 3">C119</strain>
    </source>
</reference>
<proteinExistence type="predicted"/>
<dbReference type="GeneID" id="94291855"/>
<feature type="compositionally biased region" description="Polar residues" evidence="1">
    <location>
        <begin position="375"/>
        <end position="388"/>
    </location>
</feature>
<organism evidence="2 3">
    <name type="scientific">Porcisia hertigi</name>
    <dbReference type="NCBI Taxonomy" id="2761500"/>
    <lineage>
        <taxon>Eukaryota</taxon>
        <taxon>Discoba</taxon>
        <taxon>Euglenozoa</taxon>
        <taxon>Kinetoplastea</taxon>
        <taxon>Metakinetoplastina</taxon>
        <taxon>Trypanosomatida</taxon>
        <taxon>Trypanosomatidae</taxon>
        <taxon>Leishmaniinae</taxon>
        <taxon>Porcisia</taxon>
    </lineage>
</organism>
<gene>
    <name evidence="2" type="ORF">JKF63_05824</name>
</gene>
<dbReference type="Proteomes" id="UP000674318">
    <property type="component" value="Unassembled WGS sequence"/>
</dbReference>
<feature type="compositionally biased region" description="Polar residues" evidence="1">
    <location>
        <begin position="245"/>
        <end position="257"/>
    </location>
</feature>
<dbReference type="OrthoDB" id="266601at2759"/>
<dbReference type="KEGG" id="phet:94291855"/>
<name>A0A836IRE4_9TRYP</name>